<feature type="region of interest" description="Disordered" evidence="1">
    <location>
        <begin position="94"/>
        <end position="139"/>
    </location>
</feature>
<feature type="region of interest" description="Disordered" evidence="1">
    <location>
        <begin position="147"/>
        <end position="166"/>
    </location>
</feature>
<feature type="transmembrane region" description="Helical" evidence="2">
    <location>
        <begin position="65"/>
        <end position="87"/>
    </location>
</feature>
<accession>A0A0C4EAN8</accession>
<evidence type="ECO:0000256" key="2">
    <source>
        <dbReference type="SAM" id="Phobius"/>
    </source>
</evidence>
<reference evidence="3" key="2">
    <citation type="submission" date="2010-05" db="EMBL/GenBank/DDBJ databases">
        <title>The Genome Sequence of Magnaporthe poae strain ATCC 64411.</title>
        <authorList>
            <consortium name="The Broad Institute Genome Sequencing Platform"/>
            <consortium name="Broad Institute Genome Sequencing Center for Infectious Disease"/>
            <person name="Ma L.-J."/>
            <person name="Dead R."/>
            <person name="Young S."/>
            <person name="Zeng Q."/>
            <person name="Koehrsen M."/>
            <person name="Alvarado L."/>
            <person name="Berlin A."/>
            <person name="Chapman S.B."/>
            <person name="Chen Z."/>
            <person name="Freedman E."/>
            <person name="Gellesch M."/>
            <person name="Goldberg J."/>
            <person name="Griggs A."/>
            <person name="Gujja S."/>
            <person name="Heilman E.R."/>
            <person name="Heiman D."/>
            <person name="Hepburn T."/>
            <person name="Howarth C."/>
            <person name="Jen D."/>
            <person name="Larson L."/>
            <person name="Mehta T."/>
            <person name="Neiman D."/>
            <person name="Pearson M."/>
            <person name="Roberts A."/>
            <person name="Saif S."/>
            <person name="Shea T."/>
            <person name="Shenoy N."/>
            <person name="Sisk P."/>
            <person name="Stolte C."/>
            <person name="Sykes S."/>
            <person name="Walk T."/>
            <person name="White J."/>
            <person name="Yandava C."/>
            <person name="Haas B."/>
            <person name="Nusbaum C."/>
            <person name="Birren B."/>
        </authorList>
    </citation>
    <scope>NUCLEOTIDE SEQUENCE</scope>
    <source>
        <strain evidence="3">ATCC 64411</strain>
    </source>
</reference>
<dbReference type="EMBL" id="ADBL01002486">
    <property type="status" value="NOT_ANNOTATED_CDS"/>
    <property type="molecule type" value="Genomic_DNA"/>
</dbReference>
<feature type="region of interest" description="Disordered" evidence="1">
    <location>
        <begin position="497"/>
        <end position="630"/>
    </location>
</feature>
<dbReference type="Proteomes" id="UP000011715">
    <property type="component" value="Unassembled WGS sequence"/>
</dbReference>
<dbReference type="STRING" id="644358.A0A0C4EAN8"/>
<dbReference type="eggNOG" id="ENOG502REX9">
    <property type="taxonomic scope" value="Eukaryota"/>
</dbReference>
<feature type="compositionally biased region" description="Basic and acidic residues" evidence="1">
    <location>
        <begin position="95"/>
        <end position="107"/>
    </location>
</feature>
<keyword evidence="5" id="KW-1185">Reference proteome</keyword>
<reference evidence="4" key="4">
    <citation type="journal article" date="2015" name="G3 (Bethesda)">
        <title>Genome sequences of three phytopathogenic species of the Magnaporthaceae family of fungi.</title>
        <authorList>
            <person name="Okagaki L.H."/>
            <person name="Nunes C.C."/>
            <person name="Sailsbery J."/>
            <person name="Clay B."/>
            <person name="Brown D."/>
            <person name="John T."/>
            <person name="Oh Y."/>
            <person name="Young N."/>
            <person name="Fitzgerald M."/>
            <person name="Haas B.J."/>
            <person name="Zeng Q."/>
            <person name="Young S."/>
            <person name="Adiconis X."/>
            <person name="Fan L."/>
            <person name="Levin J.Z."/>
            <person name="Mitchell T.K."/>
            <person name="Okubara P.A."/>
            <person name="Farman M.L."/>
            <person name="Kohn L.M."/>
            <person name="Birren B."/>
            <person name="Ma L.-J."/>
            <person name="Dean R.A."/>
        </authorList>
    </citation>
    <scope>NUCLEOTIDE SEQUENCE</scope>
    <source>
        <strain evidence="4">ATCC 64411 / 73-15</strain>
    </source>
</reference>
<sequence length="731" mass="78649">MVGVAEAGSYRMSGRIPIMRRNGGAGEGIAIPQPDQTMPLVPRETIDCSGENANLCEKPYGANHLGVPIALGIAIPIVSLLGVVFWLHRRNVRKQRSEEANDPHKSLDFGLGDSVRSNKSGKRKSSFFGGAGPEKASHRNNQLSMDMNLSSPYLLPPSAQAGSRESLHSLARTLHGSEDPYSPVYQQSDARSMRSTKKGSRDDYTGSSAPGLSVPPSRQSSFPTSPTSPVAPRFESSIDNVTPPPATHSPSQANFPLSDAVPYPNDQANPQGVSMPAVPELQEPAPAKMPSSPRFPLPPNNTHGFDFSDDQNNNQRSPPHGELPASPRPVNPNQPALSVDTGAAPAGPMIEESRYETTSPQDMDERERGRAQHRRQSSEYPPENNPDALGVPRQHNKRLSVGFRPLPPDEMMESEDPETRANRIRSFYKEYFDESRMTMGYQQGGQGQGQAPPPPKPQGGAPQYYEDYDQNYLGNDAAYFDPDTNTFVMPYAQPVARRAMTPPPSGSRFPGPRSGPRPHAGSVSGMSMPGNRGPRRPGSSASNGRWGPGPRPGSSASGQYGRPRAGSAMGAPRKPMPPPSALTTLPNPSKLRDDSLALNPIDFAPPSGFKDQAAGRSQSPGGGERRPYQAPQHIHSPLVSSFDEMASLPSPHLLRKSNTFTGLDFAPPRKFKDADTASDAGSIRSNRSGISSVQLGAIRNGAGRVSRLPGDTVFTQAQTAETLKPQWGMRP</sequence>
<organism evidence="4 5">
    <name type="scientific">Magnaporthiopsis poae (strain ATCC 64411 / 73-15)</name>
    <name type="common">Kentucky bluegrass fungus</name>
    <name type="synonym">Magnaporthe poae</name>
    <dbReference type="NCBI Taxonomy" id="644358"/>
    <lineage>
        <taxon>Eukaryota</taxon>
        <taxon>Fungi</taxon>
        <taxon>Dikarya</taxon>
        <taxon>Ascomycota</taxon>
        <taxon>Pezizomycotina</taxon>
        <taxon>Sordariomycetes</taxon>
        <taxon>Sordariomycetidae</taxon>
        <taxon>Magnaporthales</taxon>
        <taxon>Magnaporthaceae</taxon>
        <taxon>Magnaporthiopsis</taxon>
    </lineage>
</organism>
<reference evidence="5" key="1">
    <citation type="submission" date="2010-05" db="EMBL/GenBank/DDBJ databases">
        <title>The genome sequence of Magnaporthe poae strain ATCC 64411.</title>
        <authorList>
            <person name="Ma L.-J."/>
            <person name="Dead R."/>
            <person name="Young S."/>
            <person name="Zeng Q."/>
            <person name="Koehrsen M."/>
            <person name="Alvarado L."/>
            <person name="Berlin A."/>
            <person name="Chapman S.B."/>
            <person name="Chen Z."/>
            <person name="Freedman E."/>
            <person name="Gellesch M."/>
            <person name="Goldberg J."/>
            <person name="Griggs A."/>
            <person name="Gujja S."/>
            <person name="Heilman E.R."/>
            <person name="Heiman D."/>
            <person name="Hepburn T."/>
            <person name="Howarth C."/>
            <person name="Jen D."/>
            <person name="Larson L."/>
            <person name="Mehta T."/>
            <person name="Neiman D."/>
            <person name="Pearson M."/>
            <person name="Roberts A."/>
            <person name="Saif S."/>
            <person name="Shea T."/>
            <person name="Shenoy N."/>
            <person name="Sisk P."/>
            <person name="Stolte C."/>
            <person name="Sykes S."/>
            <person name="Walk T."/>
            <person name="White J."/>
            <person name="Yandava C."/>
            <person name="Haas B."/>
            <person name="Nusbaum C."/>
            <person name="Birren B."/>
        </authorList>
    </citation>
    <scope>NUCLEOTIDE SEQUENCE [LARGE SCALE GENOMIC DNA]</scope>
    <source>
        <strain evidence="5">ATCC 64411 / 73-15</strain>
    </source>
</reference>
<keyword evidence="2" id="KW-0472">Membrane</keyword>
<gene>
    <name evidence="3" type="ORF">MAPG_09715</name>
</gene>
<feature type="compositionally biased region" description="Basic and acidic residues" evidence="1">
    <location>
        <begin position="417"/>
        <end position="436"/>
    </location>
</feature>
<dbReference type="PANTHER" id="PTHR42088">
    <property type="entry name" value="YALI0F10131P"/>
    <property type="match status" value="1"/>
</dbReference>
<dbReference type="OMA" id="HDPYRPV"/>
<feature type="compositionally biased region" description="Low complexity" evidence="1">
    <location>
        <begin position="506"/>
        <end position="518"/>
    </location>
</feature>
<dbReference type="EnsemblFungi" id="MAPG_09715T0">
    <property type="protein sequence ID" value="MAPG_09715T0"/>
    <property type="gene ID" value="MAPG_09715"/>
</dbReference>
<protein>
    <submittedName>
        <fullName evidence="3 4">Uncharacterized protein</fullName>
    </submittedName>
</protein>
<dbReference type="PANTHER" id="PTHR42088:SF1">
    <property type="entry name" value="YALI0F10131P"/>
    <property type="match status" value="1"/>
</dbReference>
<reference evidence="4" key="5">
    <citation type="submission" date="2015-06" db="UniProtKB">
        <authorList>
            <consortium name="EnsemblFungi"/>
        </authorList>
    </citation>
    <scope>IDENTIFICATION</scope>
    <source>
        <strain evidence="4">ATCC 64411</strain>
    </source>
</reference>
<keyword evidence="2" id="KW-1133">Transmembrane helix</keyword>
<feature type="compositionally biased region" description="Polar residues" evidence="1">
    <location>
        <begin position="205"/>
        <end position="228"/>
    </location>
</feature>
<reference evidence="3" key="3">
    <citation type="submission" date="2011-03" db="EMBL/GenBank/DDBJ databases">
        <title>Annotation of Magnaporthe poae ATCC 64411.</title>
        <authorList>
            <person name="Ma L.-J."/>
            <person name="Dead R."/>
            <person name="Young S.K."/>
            <person name="Zeng Q."/>
            <person name="Gargeya S."/>
            <person name="Fitzgerald M."/>
            <person name="Haas B."/>
            <person name="Abouelleil A."/>
            <person name="Alvarado L."/>
            <person name="Arachchi H.M."/>
            <person name="Berlin A."/>
            <person name="Brown A."/>
            <person name="Chapman S.B."/>
            <person name="Chen Z."/>
            <person name="Dunbar C."/>
            <person name="Freedman E."/>
            <person name="Gearin G."/>
            <person name="Gellesch M."/>
            <person name="Goldberg J."/>
            <person name="Griggs A."/>
            <person name="Gujja S."/>
            <person name="Heiman D."/>
            <person name="Howarth C."/>
            <person name="Larson L."/>
            <person name="Lui A."/>
            <person name="MacDonald P.J.P."/>
            <person name="Mehta T."/>
            <person name="Montmayeur A."/>
            <person name="Murphy C."/>
            <person name="Neiman D."/>
            <person name="Pearson M."/>
            <person name="Priest M."/>
            <person name="Roberts A."/>
            <person name="Saif S."/>
            <person name="Shea T."/>
            <person name="Shenoy N."/>
            <person name="Sisk P."/>
            <person name="Stolte C."/>
            <person name="Sykes S."/>
            <person name="Yandava C."/>
            <person name="Wortman J."/>
            <person name="Nusbaum C."/>
            <person name="Birren B."/>
        </authorList>
    </citation>
    <scope>NUCLEOTIDE SEQUENCE</scope>
    <source>
        <strain evidence="3">ATCC 64411</strain>
    </source>
</reference>
<name>A0A0C4EAN8_MAGP6</name>
<dbReference type="VEuPathDB" id="FungiDB:MAPG_09715"/>
<evidence type="ECO:0000313" key="3">
    <source>
        <dbReference type="EMBL" id="KLU91193.1"/>
    </source>
</evidence>
<evidence type="ECO:0000313" key="5">
    <source>
        <dbReference type="Proteomes" id="UP000011715"/>
    </source>
</evidence>
<keyword evidence="2" id="KW-0812">Transmembrane</keyword>
<evidence type="ECO:0000256" key="1">
    <source>
        <dbReference type="SAM" id="MobiDB-lite"/>
    </source>
</evidence>
<proteinExistence type="predicted"/>
<feature type="region of interest" description="Disordered" evidence="1">
    <location>
        <begin position="173"/>
        <end position="485"/>
    </location>
</feature>
<evidence type="ECO:0000313" key="4">
    <source>
        <dbReference type="EnsemblFungi" id="MAPG_09715T0"/>
    </source>
</evidence>
<dbReference type="OrthoDB" id="5417135at2759"/>
<dbReference type="AlphaFoldDB" id="A0A0C4EAN8"/>
<dbReference type="EMBL" id="GL876976">
    <property type="protein sequence ID" value="KLU91193.1"/>
    <property type="molecule type" value="Genomic_DNA"/>
</dbReference>